<keyword evidence="2" id="KW-0238">DNA-binding</keyword>
<dbReference type="PANTHER" id="PTHR47691:SF3">
    <property type="entry name" value="HTH-TYPE TRANSCRIPTIONAL REGULATOR RV0890C-RELATED"/>
    <property type="match status" value="1"/>
</dbReference>
<dbReference type="AlphaFoldDB" id="A0A5C4VXS3"/>
<dbReference type="PROSITE" id="PS51755">
    <property type="entry name" value="OMPR_PHOB"/>
    <property type="match status" value="1"/>
</dbReference>
<dbReference type="GO" id="GO:0016887">
    <property type="term" value="F:ATP hydrolysis activity"/>
    <property type="evidence" value="ECO:0007669"/>
    <property type="project" value="InterPro"/>
</dbReference>
<dbReference type="Proteomes" id="UP000312512">
    <property type="component" value="Unassembled WGS sequence"/>
</dbReference>
<dbReference type="OrthoDB" id="3194665at2"/>
<dbReference type="InterPro" id="IPR001867">
    <property type="entry name" value="OmpR/PhoB-type_DNA-bd"/>
</dbReference>
<sequence length="1071" mass="116897">MASLTQVVRMSAHEQRVIVDWSTPPSWDSARDRDGDLSRTARSNGSSAFGYLISPHENASTRFRGGTRTAGHRLLPCTDDGVTTICRDLWRYPGVMHFGVLGQVQVWTADGRPVAVPETKVRAVLADLLVHQGQVVSADRLIDDLWGDDLPANPMSALQLKVSRLRHALEAAEPGSGELVSSRPPGYLLRVDAEAVDAGRFAILTSRARDTEDLQVKTGLLADALALWRGPPFADFADDDFVRSAVARLEEQRLSAVEDHAEVRLALGEHDLLVGELGDLVERHPLRERLRAIQMRALYRAGRQAEALAGYGELRERLADELGLDPGPELVALHQAILEQSPALSGPALATQAPTMETAAGNIGRMPAEVTSFVGRQHELAMGKALLARARLVTLIGAGGVGKTRLALRLAGEVEPGFRHGAWLIDLAPLQDEELLASTVAGTLGLGEQTTSTPLAHLCDYLADKQMLLVLDNCEHLIDACANLAATLLAHAADLRILATTRQPLDIEGESILPVPPLEVPPAPVSLPAALASQAVQLFVDRVAAVCPSFTLTALNSDAVAAVCRRLDGIPLAMELAAVQARALPVETIRARLDHRFDLLARRRGVLPRHQTLRAAIEWSYEMCSAAERLLWARMSVFAGGCDLDAIEDVCTDGAITRETVYALVADLVDKSIILCQQNGIQPCYRLLETIREFGQDLLASSGELAQVRARHWDHYRRLVLRASSELFGPRQVDWLIRLRREQPNLRTALEYSLSAPGQERAALESATTLHFVWIHTGALREGSHWLERALELNPETTHARAAALGAHANLLLMLGDISAALEMARKSRVLAEQLDDPQVRAWADLCSGTALMYSGDLPAALHLLQQALAEHRRLGDPLALHLTLRHLSLAASAADDPRAVDYEQECLALSRSYGAERSTSWDQWMVGLGLIQRGEVDRGAARIRESLRPRARTEDLAGEAFCIEALAWAATITRENERAARLFGAAHSIWRKVGSSLVETVYFQRVHVPYEKQVRDALGDTAYASLFDEGRELDIKDAIRYALQEQAAEPAATGAHSDEPALPPGSRTVR</sequence>
<dbReference type="InterPro" id="IPR016032">
    <property type="entry name" value="Sig_transdc_resp-reg_C-effctor"/>
</dbReference>
<comment type="caution">
    <text evidence="3">The sequence shown here is derived from an EMBL/GenBank/DDBJ whole genome shotgun (WGS) entry which is preliminary data.</text>
</comment>
<dbReference type="Gene3D" id="1.25.40.10">
    <property type="entry name" value="Tetratricopeptide repeat domain"/>
    <property type="match status" value="2"/>
</dbReference>
<dbReference type="SMART" id="SM01043">
    <property type="entry name" value="BTAD"/>
    <property type="match status" value="1"/>
</dbReference>
<protein>
    <submittedName>
        <fullName evidence="3">AAA family ATPase</fullName>
    </submittedName>
</protein>
<dbReference type="GO" id="GO:0003677">
    <property type="term" value="F:DNA binding"/>
    <property type="evidence" value="ECO:0007669"/>
    <property type="project" value="UniProtKB-UniRule"/>
</dbReference>
<dbReference type="SUPFAM" id="SSF48452">
    <property type="entry name" value="TPR-like"/>
    <property type="match status" value="2"/>
</dbReference>
<dbReference type="InterPro" id="IPR036388">
    <property type="entry name" value="WH-like_DNA-bd_sf"/>
</dbReference>
<dbReference type="Pfam" id="PF03704">
    <property type="entry name" value="BTAD"/>
    <property type="match status" value="1"/>
</dbReference>
<dbReference type="SUPFAM" id="SSF52540">
    <property type="entry name" value="P-loop containing nucleoside triphosphate hydrolases"/>
    <property type="match status" value="1"/>
</dbReference>
<name>A0A5C4VXS3_9ACTN</name>
<dbReference type="InterPro" id="IPR027417">
    <property type="entry name" value="P-loop_NTPase"/>
</dbReference>
<evidence type="ECO:0000256" key="1">
    <source>
        <dbReference type="ARBA" id="ARBA00005820"/>
    </source>
</evidence>
<dbReference type="InterPro" id="IPR049945">
    <property type="entry name" value="AAA_22"/>
</dbReference>
<dbReference type="SUPFAM" id="SSF46894">
    <property type="entry name" value="C-terminal effector domain of the bipartite response regulators"/>
    <property type="match status" value="1"/>
</dbReference>
<dbReference type="Gene3D" id="3.40.50.300">
    <property type="entry name" value="P-loop containing nucleotide triphosphate hydrolases"/>
    <property type="match status" value="1"/>
</dbReference>
<dbReference type="PRINTS" id="PR00364">
    <property type="entry name" value="DISEASERSIST"/>
</dbReference>
<proteinExistence type="inferred from homology"/>
<evidence type="ECO:0000313" key="3">
    <source>
        <dbReference type="EMBL" id="KAB8190609.1"/>
    </source>
</evidence>
<evidence type="ECO:0000256" key="2">
    <source>
        <dbReference type="ARBA" id="ARBA00023125"/>
    </source>
</evidence>
<dbReference type="EMBL" id="VDLX02000015">
    <property type="protein sequence ID" value="KAB8190609.1"/>
    <property type="molecule type" value="Genomic_DNA"/>
</dbReference>
<evidence type="ECO:0000313" key="4">
    <source>
        <dbReference type="Proteomes" id="UP000312512"/>
    </source>
</evidence>
<dbReference type="GO" id="GO:0006355">
    <property type="term" value="P:regulation of DNA-templated transcription"/>
    <property type="evidence" value="ECO:0007669"/>
    <property type="project" value="InterPro"/>
</dbReference>
<organism evidence="3 4">
    <name type="scientific">Nonomuraea phyllanthi</name>
    <dbReference type="NCBI Taxonomy" id="2219224"/>
    <lineage>
        <taxon>Bacteria</taxon>
        <taxon>Bacillati</taxon>
        <taxon>Actinomycetota</taxon>
        <taxon>Actinomycetes</taxon>
        <taxon>Streptosporangiales</taxon>
        <taxon>Streptosporangiaceae</taxon>
        <taxon>Nonomuraea</taxon>
    </lineage>
</organism>
<dbReference type="InterPro" id="IPR005158">
    <property type="entry name" value="BTAD"/>
</dbReference>
<reference evidence="3 4" key="1">
    <citation type="submission" date="2019-10" db="EMBL/GenBank/DDBJ databases">
        <title>Nonomuraea sp. nov., isolated from Phyllanthus amarus.</title>
        <authorList>
            <person name="Klykleung N."/>
            <person name="Tanasupawat S."/>
        </authorList>
    </citation>
    <scope>NUCLEOTIDE SEQUENCE [LARGE SCALE GENOMIC DNA]</scope>
    <source>
        <strain evidence="3 4">PA1-10</strain>
    </source>
</reference>
<dbReference type="Pfam" id="PF00486">
    <property type="entry name" value="Trans_reg_C"/>
    <property type="match status" value="1"/>
</dbReference>
<dbReference type="PANTHER" id="PTHR47691">
    <property type="entry name" value="REGULATOR-RELATED"/>
    <property type="match status" value="1"/>
</dbReference>
<gene>
    <name evidence="3" type="ORF">FH608_034405</name>
</gene>
<dbReference type="Pfam" id="PF13401">
    <property type="entry name" value="AAA_22"/>
    <property type="match status" value="1"/>
</dbReference>
<keyword evidence="4" id="KW-1185">Reference proteome</keyword>
<dbReference type="GO" id="GO:0000160">
    <property type="term" value="P:phosphorelay signal transduction system"/>
    <property type="evidence" value="ECO:0007669"/>
    <property type="project" value="InterPro"/>
</dbReference>
<dbReference type="Gene3D" id="1.10.10.10">
    <property type="entry name" value="Winged helix-like DNA-binding domain superfamily/Winged helix DNA-binding domain"/>
    <property type="match status" value="1"/>
</dbReference>
<dbReference type="InterPro" id="IPR011990">
    <property type="entry name" value="TPR-like_helical_dom_sf"/>
</dbReference>
<dbReference type="CDD" id="cd15831">
    <property type="entry name" value="BTAD"/>
    <property type="match status" value="1"/>
</dbReference>
<dbReference type="SMART" id="SM00862">
    <property type="entry name" value="Trans_reg_C"/>
    <property type="match status" value="1"/>
</dbReference>
<comment type="similarity">
    <text evidence="1">Belongs to the AfsR/DnrI/RedD regulatory family.</text>
</comment>
<accession>A0A5C4VXS3</accession>